<dbReference type="EMBL" id="QUMQ01000001">
    <property type="protein sequence ID" value="REF95638.1"/>
    <property type="molecule type" value="Genomic_DNA"/>
</dbReference>
<feature type="domain" description="Glycosyltransferase 2-like" evidence="5">
    <location>
        <begin position="5"/>
        <end position="128"/>
    </location>
</feature>
<organism evidence="6 7">
    <name type="scientific">Asanoa ferruginea</name>
    <dbReference type="NCBI Taxonomy" id="53367"/>
    <lineage>
        <taxon>Bacteria</taxon>
        <taxon>Bacillati</taxon>
        <taxon>Actinomycetota</taxon>
        <taxon>Actinomycetes</taxon>
        <taxon>Micromonosporales</taxon>
        <taxon>Micromonosporaceae</taxon>
        <taxon>Asanoa</taxon>
    </lineage>
</organism>
<evidence type="ECO:0000256" key="1">
    <source>
        <dbReference type="ARBA" id="ARBA00004776"/>
    </source>
</evidence>
<reference evidence="6 7" key="1">
    <citation type="submission" date="2018-08" db="EMBL/GenBank/DDBJ databases">
        <title>Sequencing the genomes of 1000 actinobacteria strains.</title>
        <authorList>
            <person name="Klenk H.-P."/>
        </authorList>
    </citation>
    <scope>NUCLEOTIDE SEQUENCE [LARGE SCALE GENOMIC DNA]</scope>
    <source>
        <strain evidence="6 7">DSM 44099</strain>
    </source>
</reference>
<gene>
    <name evidence="6" type="ORF">DFJ67_1597</name>
</gene>
<keyword evidence="3" id="KW-0328">Glycosyltransferase</keyword>
<comment type="similarity">
    <text evidence="2">Belongs to the glycosyltransferase 2 family.</text>
</comment>
<evidence type="ECO:0000259" key="5">
    <source>
        <dbReference type="Pfam" id="PF00535"/>
    </source>
</evidence>
<dbReference type="OrthoDB" id="9771846at2"/>
<dbReference type="PANTHER" id="PTHR43179:SF12">
    <property type="entry name" value="GALACTOFURANOSYLTRANSFERASE GLFT2"/>
    <property type="match status" value="1"/>
</dbReference>
<dbReference type="InterPro" id="IPR029044">
    <property type="entry name" value="Nucleotide-diphossugar_trans"/>
</dbReference>
<sequence>MRLTVGVLTYRSAANLPPLLAALPAGLAGVDDWRLVVVDSGSFDDTLIVAKDLAPDATLVQLDSNRGFAAAANAVAAVHPDADAVLLLSPTTRLRPGCAAELLAALAEPGVGIAVPRLIGRDGAYKTSLRRRPTLGRAVAEAVLGGNRASRLGRGELIADPAGYDARTPADWATGAVTMFSRACLTATGPWDETFFLYSEETEYALRAADHGFRLAFVPTAEAVHNGGDARNVPALWGIMVANRVRLHGMRHGRAAATAFWAAITLGEAIRAPGDVNHRYATRKLLRERQGLIMGRPAEVPEQLR</sequence>
<comment type="pathway">
    <text evidence="1">Cell wall biogenesis; cell wall polysaccharide biosynthesis.</text>
</comment>
<dbReference type="AlphaFoldDB" id="A0A3D9ZDZ6"/>
<dbReference type="Gene3D" id="3.90.550.10">
    <property type="entry name" value="Spore Coat Polysaccharide Biosynthesis Protein SpsA, Chain A"/>
    <property type="match status" value="1"/>
</dbReference>
<keyword evidence="4 6" id="KW-0808">Transferase</keyword>
<evidence type="ECO:0000313" key="6">
    <source>
        <dbReference type="EMBL" id="REF95638.1"/>
    </source>
</evidence>
<protein>
    <submittedName>
        <fullName evidence="6">GT2 family glycosyltransferase</fullName>
    </submittedName>
</protein>
<dbReference type="Pfam" id="PF00535">
    <property type="entry name" value="Glycos_transf_2"/>
    <property type="match status" value="1"/>
</dbReference>
<dbReference type="Proteomes" id="UP000256913">
    <property type="component" value="Unassembled WGS sequence"/>
</dbReference>
<dbReference type="SUPFAM" id="SSF53448">
    <property type="entry name" value="Nucleotide-diphospho-sugar transferases"/>
    <property type="match status" value="1"/>
</dbReference>
<dbReference type="InterPro" id="IPR001173">
    <property type="entry name" value="Glyco_trans_2-like"/>
</dbReference>
<dbReference type="RefSeq" id="WP_116067283.1">
    <property type="nucleotide sequence ID" value="NZ_BONB01000061.1"/>
</dbReference>
<accession>A0A3D9ZDZ6</accession>
<evidence type="ECO:0000256" key="4">
    <source>
        <dbReference type="ARBA" id="ARBA00022679"/>
    </source>
</evidence>
<name>A0A3D9ZDZ6_9ACTN</name>
<comment type="caution">
    <text evidence="6">The sequence shown here is derived from an EMBL/GenBank/DDBJ whole genome shotgun (WGS) entry which is preliminary data.</text>
</comment>
<dbReference type="GO" id="GO:0016757">
    <property type="term" value="F:glycosyltransferase activity"/>
    <property type="evidence" value="ECO:0007669"/>
    <property type="project" value="UniProtKB-KW"/>
</dbReference>
<evidence type="ECO:0000256" key="3">
    <source>
        <dbReference type="ARBA" id="ARBA00022676"/>
    </source>
</evidence>
<proteinExistence type="inferred from homology"/>
<evidence type="ECO:0000313" key="7">
    <source>
        <dbReference type="Proteomes" id="UP000256913"/>
    </source>
</evidence>
<keyword evidence="7" id="KW-1185">Reference proteome</keyword>
<evidence type="ECO:0000256" key="2">
    <source>
        <dbReference type="ARBA" id="ARBA00006739"/>
    </source>
</evidence>
<dbReference type="PANTHER" id="PTHR43179">
    <property type="entry name" value="RHAMNOSYLTRANSFERASE WBBL"/>
    <property type="match status" value="1"/>
</dbReference>